<comment type="caution">
    <text evidence="1">The sequence shown here is derived from an EMBL/GenBank/DDBJ whole genome shotgun (WGS) entry which is preliminary data.</text>
</comment>
<organism evidence="1 2">
    <name type="scientific">Microseira wollei NIES-4236</name>
    <dbReference type="NCBI Taxonomy" id="2530354"/>
    <lineage>
        <taxon>Bacteria</taxon>
        <taxon>Bacillati</taxon>
        <taxon>Cyanobacteriota</taxon>
        <taxon>Cyanophyceae</taxon>
        <taxon>Oscillatoriophycideae</taxon>
        <taxon>Aerosakkonematales</taxon>
        <taxon>Aerosakkonemataceae</taxon>
        <taxon>Microseira</taxon>
    </lineage>
</organism>
<keyword evidence="2" id="KW-1185">Reference proteome</keyword>
<sequence>MRQGLKSLSGHATERRTEVLTTNDLFATNLSSILPFSTKMLVLSLP</sequence>
<protein>
    <recommendedName>
        <fullName evidence="3">Transposase</fullName>
    </recommendedName>
</protein>
<evidence type="ECO:0008006" key="3">
    <source>
        <dbReference type="Google" id="ProtNLM"/>
    </source>
</evidence>
<dbReference type="EMBL" id="BLAY01000089">
    <property type="protein sequence ID" value="GET40360.1"/>
    <property type="molecule type" value="Genomic_DNA"/>
</dbReference>
<evidence type="ECO:0000313" key="1">
    <source>
        <dbReference type="EMBL" id="GET40360.1"/>
    </source>
</evidence>
<proteinExistence type="predicted"/>
<accession>A0AAV3XJL9</accession>
<evidence type="ECO:0000313" key="2">
    <source>
        <dbReference type="Proteomes" id="UP001050975"/>
    </source>
</evidence>
<dbReference type="Proteomes" id="UP001050975">
    <property type="component" value="Unassembled WGS sequence"/>
</dbReference>
<gene>
    <name evidence="1" type="ORF">MiSe_51690</name>
</gene>
<dbReference type="AlphaFoldDB" id="A0AAV3XJL9"/>
<name>A0AAV3XJL9_9CYAN</name>
<reference evidence="1" key="1">
    <citation type="submission" date="2019-10" db="EMBL/GenBank/DDBJ databases">
        <title>Draft genome sequece of Microseira wollei NIES-4236.</title>
        <authorList>
            <person name="Yamaguchi H."/>
            <person name="Suzuki S."/>
            <person name="Kawachi M."/>
        </authorList>
    </citation>
    <scope>NUCLEOTIDE SEQUENCE</scope>
    <source>
        <strain evidence="1">NIES-4236</strain>
    </source>
</reference>